<sequence length="346" mass="38486">MARVLHLPSITLLFPPFCKPLRFLSMASTSPLDSTENQSRNDSGSFTNYPVPISPPLPSLSKNIELNRALTASSKSALFSLSRTHVLYEDHWLIAVNKPQGIYCENVLSAVPSLLMGYNESAMGENLGELHLANRLDRDTSGVMLITKSHKIAAKLVKAFTDHKVRKTYIAFSIGQAPKWENITIKSGHGRSKHGAWRVYAASDVGRSLPGGSVVRDMETFVEVLSVNGKGVFKEFSDLRKDEEEAMVVEEKSEIDTDVKKDEIVVRAYPRSGRTHQIRLHCQYLGIPIIGDVKYEGVYEWKGRTFEGHELHAESLSFEHPVTGEAVLIQAPLPSWACQVFHGQAD</sequence>
<keyword evidence="2" id="KW-1185">Reference proteome</keyword>
<accession>A0ACC0AE79</accession>
<evidence type="ECO:0000313" key="1">
    <source>
        <dbReference type="EMBL" id="KAI5658580.1"/>
    </source>
</evidence>
<reference evidence="2" key="1">
    <citation type="journal article" date="2023" name="Nat. Plants">
        <title>Single-cell RNA sequencing provides a high-resolution roadmap for understanding the multicellular compartmentation of specialized metabolism.</title>
        <authorList>
            <person name="Sun S."/>
            <person name="Shen X."/>
            <person name="Li Y."/>
            <person name="Li Y."/>
            <person name="Wang S."/>
            <person name="Li R."/>
            <person name="Zhang H."/>
            <person name="Shen G."/>
            <person name="Guo B."/>
            <person name="Wei J."/>
            <person name="Xu J."/>
            <person name="St-Pierre B."/>
            <person name="Chen S."/>
            <person name="Sun C."/>
        </authorList>
    </citation>
    <scope>NUCLEOTIDE SEQUENCE [LARGE SCALE GENOMIC DNA]</scope>
</reference>
<protein>
    <submittedName>
        <fullName evidence="1">Uncharacterized protein</fullName>
    </submittedName>
</protein>
<dbReference type="EMBL" id="CM044706">
    <property type="protein sequence ID" value="KAI5658580.1"/>
    <property type="molecule type" value="Genomic_DNA"/>
</dbReference>
<dbReference type="Proteomes" id="UP001060085">
    <property type="component" value="Linkage Group LG06"/>
</dbReference>
<comment type="caution">
    <text evidence="1">The sequence shown here is derived from an EMBL/GenBank/DDBJ whole genome shotgun (WGS) entry which is preliminary data.</text>
</comment>
<evidence type="ECO:0000313" key="2">
    <source>
        <dbReference type="Proteomes" id="UP001060085"/>
    </source>
</evidence>
<gene>
    <name evidence="1" type="ORF">M9H77_27373</name>
</gene>
<proteinExistence type="predicted"/>
<organism evidence="1 2">
    <name type="scientific">Catharanthus roseus</name>
    <name type="common">Madagascar periwinkle</name>
    <name type="synonym">Vinca rosea</name>
    <dbReference type="NCBI Taxonomy" id="4058"/>
    <lineage>
        <taxon>Eukaryota</taxon>
        <taxon>Viridiplantae</taxon>
        <taxon>Streptophyta</taxon>
        <taxon>Embryophyta</taxon>
        <taxon>Tracheophyta</taxon>
        <taxon>Spermatophyta</taxon>
        <taxon>Magnoliopsida</taxon>
        <taxon>eudicotyledons</taxon>
        <taxon>Gunneridae</taxon>
        <taxon>Pentapetalae</taxon>
        <taxon>asterids</taxon>
        <taxon>lamiids</taxon>
        <taxon>Gentianales</taxon>
        <taxon>Apocynaceae</taxon>
        <taxon>Rauvolfioideae</taxon>
        <taxon>Vinceae</taxon>
        <taxon>Catharanthinae</taxon>
        <taxon>Catharanthus</taxon>
    </lineage>
</organism>
<name>A0ACC0AE79_CATRO</name>